<reference evidence="4 5" key="1">
    <citation type="submission" date="2017-01" db="EMBL/GenBank/DDBJ databases">
        <title>Deconstructing symbiosis and pathogenesis requirements using a combined genomic-metabolomic approach.</title>
        <authorList>
            <person name="Tobias N.J."/>
            <person name="Wolff H."/>
            <person name="Djahanschiri B."/>
            <person name="Ebersberger I."/>
            <person name="Bode H.B."/>
        </authorList>
    </citation>
    <scope>NUCLEOTIDE SEQUENCE [LARGE SCALE GENOMIC DNA]</scope>
    <source>
        <strain evidence="4 5">DSM 4764</strain>
    </source>
</reference>
<dbReference type="OrthoDB" id="9810174at2"/>
<evidence type="ECO:0000313" key="4">
    <source>
        <dbReference type="EMBL" id="OTA18610.1"/>
    </source>
</evidence>
<dbReference type="RefSeq" id="WP_086113825.1">
    <property type="nucleotide sequence ID" value="NZ_CAWNHF010000135.1"/>
</dbReference>
<dbReference type="InterPro" id="IPR005068">
    <property type="entry name" value="Phage_lambda_Stf-r2"/>
</dbReference>
<evidence type="ECO:0000313" key="5">
    <source>
        <dbReference type="Proteomes" id="UP000194204"/>
    </source>
</evidence>
<accession>A0A1Y2SIM3</accession>
<gene>
    <name evidence="4" type="ORF">Xbed_03146</name>
</gene>
<sequence length="608" mass="66452">MSTKYFALLTQLGADKLANAAALGTKIEITHMAVGDGGGSLPTPDTKQSTLINEKRRAAINTLSIDPKNTNQIIAEQVIPENEGGWWIREIGLFDKDGILIAVGNCAETYKPQLQEGSGRTQTIRMILIVSSANAVTLKVDPSIVLATREYVDNSITKHANSRNHPDATLKEKGFVILSSAVDSNSETHAATPKAVKAAYDFANAANNNANTRLEKNKNGADIPNKGEFAKNLGLAGTVELAKNALPRSGGEVTGDITIATDSEIAWRRNTDMAAIGFKNTGDGDTDSYMWFKTADNGNEYFKWQHSLSTGGTTEWMSLKSDNLRIKGHPVYHEGYKPSAADVGAYSKEETDVQINKIDSQFNQFKTNLQEYIPLPLNLFSNSMMRSVEPEGHPTNYTALGCTIQAVHPWTKGFEGCYEKVPPSNVAPDLDSANENNPYWYGEYYLGARMGRGGLGGGWGGIDSGKILKITSTAFSGENHKLFRIPVETYGVFERLGLRFWIKIVKGKLGMGVDSGYYAKELRALDYVIEKAEADSAQDGWLFVDKLIDISRVTTVQWNVLNFGLPYDEDCEIYLALPYLYVPMANKSMTVAAGETSASPVFIPGVRS</sequence>
<organism evidence="4 5">
    <name type="scientific">Xenorhabdus beddingii</name>
    <dbReference type="NCBI Taxonomy" id="40578"/>
    <lineage>
        <taxon>Bacteria</taxon>
        <taxon>Pseudomonadati</taxon>
        <taxon>Pseudomonadota</taxon>
        <taxon>Gammaproteobacteria</taxon>
        <taxon>Enterobacterales</taxon>
        <taxon>Morganellaceae</taxon>
        <taxon>Xenorhabdus</taxon>
    </lineage>
</organism>
<dbReference type="GO" id="GO:0046718">
    <property type="term" value="P:symbiont entry into host cell"/>
    <property type="evidence" value="ECO:0007669"/>
    <property type="project" value="InterPro"/>
</dbReference>
<evidence type="ECO:0000256" key="2">
    <source>
        <dbReference type="ARBA" id="ARBA00022581"/>
    </source>
</evidence>
<protein>
    <submittedName>
        <fullName evidence="4">Tail protein</fullName>
    </submittedName>
</protein>
<comment type="caution">
    <text evidence="4">The sequence shown here is derived from an EMBL/GenBank/DDBJ whole genome shotgun (WGS) entry which is preliminary data.</text>
</comment>
<name>A0A1Y2SIM3_9GAMM</name>
<dbReference type="InterPro" id="IPR022225">
    <property type="entry name" value="Phage_tail_fibre_N"/>
</dbReference>
<comment type="subcellular location">
    <subcellularLocation>
        <location evidence="1">Virion</location>
    </subcellularLocation>
</comment>
<keyword evidence="2" id="KW-0945">Host-virus interaction</keyword>
<evidence type="ECO:0000259" key="3">
    <source>
        <dbReference type="Pfam" id="PF12571"/>
    </source>
</evidence>
<keyword evidence="5" id="KW-1185">Reference proteome</keyword>
<dbReference type="Pfam" id="PF03406">
    <property type="entry name" value="Phage_fiber_2"/>
    <property type="match status" value="1"/>
</dbReference>
<evidence type="ECO:0000256" key="1">
    <source>
        <dbReference type="ARBA" id="ARBA00004328"/>
    </source>
</evidence>
<dbReference type="PANTHER" id="PTHR35191">
    <property type="entry name" value="PROPHAGE SIDE TAIL FIBER PROTEIN HOMOLOG STFQ-RELATED"/>
    <property type="match status" value="1"/>
</dbReference>
<proteinExistence type="predicted"/>
<dbReference type="STRING" id="40578.Xbed_03146"/>
<dbReference type="InterPro" id="IPR051934">
    <property type="entry name" value="Phage_Tail_Fiber_Structural"/>
</dbReference>
<dbReference type="Pfam" id="PF12571">
    <property type="entry name" value="Phage_tail_fib"/>
    <property type="match status" value="1"/>
</dbReference>
<dbReference type="AlphaFoldDB" id="A0A1Y2SIM3"/>
<dbReference type="EMBL" id="MUBK01000030">
    <property type="protein sequence ID" value="OTA18610.1"/>
    <property type="molecule type" value="Genomic_DNA"/>
</dbReference>
<dbReference type="GO" id="GO:0019062">
    <property type="term" value="P:virion attachment to host cell"/>
    <property type="evidence" value="ECO:0007669"/>
    <property type="project" value="InterPro"/>
</dbReference>
<dbReference type="PANTHER" id="PTHR35191:SF1">
    <property type="entry name" value="PROPHAGE SIDE TAIL FIBER PROTEIN HOMOLOG STFQ-RELATED"/>
    <property type="match status" value="1"/>
</dbReference>
<dbReference type="Proteomes" id="UP000194204">
    <property type="component" value="Unassembled WGS sequence"/>
</dbReference>
<feature type="domain" description="Phage tail fibre protein N-terminal" evidence="3">
    <location>
        <begin position="1"/>
        <end position="149"/>
    </location>
</feature>